<dbReference type="Gene3D" id="1.20.1110.10">
    <property type="entry name" value="Calcium-transporting ATPase, transmembrane domain"/>
    <property type="match status" value="1"/>
</dbReference>
<keyword evidence="4 11" id="KW-0812">Transmembrane</keyword>
<dbReference type="Gene3D" id="3.40.50.1000">
    <property type="entry name" value="HAD superfamily/HAD-like"/>
    <property type="match status" value="1"/>
</dbReference>
<feature type="transmembrane region" description="Helical" evidence="11">
    <location>
        <begin position="821"/>
        <end position="841"/>
    </location>
</feature>
<feature type="domain" description="Cation-transporting P-type ATPase N-terminal" evidence="12">
    <location>
        <begin position="6"/>
        <end position="79"/>
    </location>
</feature>
<evidence type="ECO:0000256" key="3">
    <source>
        <dbReference type="ARBA" id="ARBA00022553"/>
    </source>
</evidence>
<feature type="transmembrane region" description="Helical" evidence="11">
    <location>
        <begin position="712"/>
        <end position="730"/>
    </location>
</feature>
<evidence type="ECO:0000256" key="5">
    <source>
        <dbReference type="ARBA" id="ARBA00022741"/>
    </source>
</evidence>
<dbReference type="InterPro" id="IPR023298">
    <property type="entry name" value="ATPase_P-typ_TM_dom_sf"/>
</dbReference>
<dbReference type="PANTHER" id="PTHR43294:SF21">
    <property type="entry name" value="CATION TRANSPORTING ATPASE"/>
    <property type="match status" value="1"/>
</dbReference>
<accession>Q12XJ2</accession>
<dbReference type="EMBL" id="CP000300">
    <property type="protein sequence ID" value="ABE51834.1"/>
    <property type="molecule type" value="Genomic_DNA"/>
</dbReference>
<dbReference type="Proteomes" id="UP000001979">
    <property type="component" value="Chromosome"/>
</dbReference>
<dbReference type="SUPFAM" id="SSF56784">
    <property type="entry name" value="HAD-like"/>
    <property type="match status" value="1"/>
</dbReference>
<dbReference type="SUPFAM" id="SSF81653">
    <property type="entry name" value="Calcium ATPase, transduction domain A"/>
    <property type="match status" value="1"/>
</dbReference>
<keyword evidence="9 11" id="KW-1133">Transmembrane helix</keyword>
<evidence type="ECO:0000256" key="1">
    <source>
        <dbReference type="ARBA" id="ARBA00004651"/>
    </source>
</evidence>
<reference evidence="14" key="1">
    <citation type="journal article" date="2009" name="ISME J.">
        <title>The genome sequence of the psychrophilic archaeon, Methanococcoides burtonii: the role of genome evolution in cold adaptation.</title>
        <authorList>
            <person name="Allen M.A."/>
            <person name="Lauro F.M."/>
            <person name="Williams T.J."/>
            <person name="Burg D."/>
            <person name="Siddiqui K.S."/>
            <person name="De Francisci D."/>
            <person name="Chong K.W."/>
            <person name="Pilak O."/>
            <person name="Chew H.H."/>
            <person name="De Maere M.Z."/>
            <person name="Ting L."/>
            <person name="Katrib M."/>
            <person name="Ng C."/>
            <person name="Sowers K.R."/>
            <person name="Galperin M.Y."/>
            <person name="Anderson I.J."/>
            <person name="Ivanova N."/>
            <person name="Dalin E."/>
            <person name="Martinez M."/>
            <person name="Lapidus A."/>
            <person name="Hauser L."/>
            <person name="Land M."/>
            <person name="Thomas T."/>
            <person name="Cavicchioli R."/>
        </authorList>
    </citation>
    <scope>NUCLEOTIDE SEQUENCE [LARGE SCALE GENOMIC DNA]</scope>
    <source>
        <strain evidence="14">DSM 6242 / NBRC 107633 / OCM 468 / ACE-M</strain>
    </source>
</reference>
<dbReference type="AlphaFoldDB" id="Q12XJ2"/>
<dbReference type="InterPro" id="IPR004014">
    <property type="entry name" value="ATPase_P-typ_cation-transptr_N"/>
</dbReference>
<feature type="transmembrane region" description="Helical" evidence="11">
    <location>
        <begin position="789"/>
        <end position="809"/>
    </location>
</feature>
<feature type="transmembrane region" description="Helical" evidence="11">
    <location>
        <begin position="758"/>
        <end position="777"/>
    </location>
</feature>
<dbReference type="InterPro" id="IPR036412">
    <property type="entry name" value="HAD-like_sf"/>
</dbReference>
<evidence type="ECO:0000259" key="12">
    <source>
        <dbReference type="SMART" id="SM00831"/>
    </source>
</evidence>
<feature type="transmembrane region" description="Helical" evidence="11">
    <location>
        <begin position="83"/>
        <end position="99"/>
    </location>
</feature>
<feature type="transmembrane region" description="Helical" evidence="11">
    <location>
        <begin position="55"/>
        <end position="77"/>
    </location>
</feature>
<dbReference type="GO" id="GO:0005524">
    <property type="term" value="F:ATP binding"/>
    <property type="evidence" value="ECO:0007669"/>
    <property type="project" value="UniProtKB-KW"/>
</dbReference>
<dbReference type="FunFam" id="2.70.150.10:FF:000160">
    <property type="entry name" value="Sarcoplasmic/endoplasmic reticulum calcium ATPase 1"/>
    <property type="match status" value="1"/>
</dbReference>
<feature type="transmembrane region" description="Helical" evidence="11">
    <location>
        <begin position="853"/>
        <end position="872"/>
    </location>
</feature>
<dbReference type="InterPro" id="IPR023299">
    <property type="entry name" value="ATPase_P-typ_cyto_dom_N"/>
</dbReference>
<keyword evidence="14" id="KW-1185">Reference proteome</keyword>
<dbReference type="SUPFAM" id="SSF81665">
    <property type="entry name" value="Calcium ATPase, transmembrane domain M"/>
    <property type="match status" value="1"/>
</dbReference>
<dbReference type="Pfam" id="PF00690">
    <property type="entry name" value="Cation_ATPase_N"/>
    <property type="match status" value="1"/>
</dbReference>
<dbReference type="PANTHER" id="PTHR43294">
    <property type="entry name" value="SODIUM/POTASSIUM-TRANSPORTING ATPASE SUBUNIT ALPHA"/>
    <property type="match status" value="1"/>
</dbReference>
<dbReference type="FunFam" id="3.40.50.1000:FF:000001">
    <property type="entry name" value="Phospholipid-transporting ATPase IC"/>
    <property type="match status" value="1"/>
</dbReference>
<evidence type="ECO:0000256" key="7">
    <source>
        <dbReference type="ARBA" id="ARBA00022842"/>
    </source>
</evidence>
<evidence type="ECO:0000256" key="9">
    <source>
        <dbReference type="ARBA" id="ARBA00022989"/>
    </source>
</evidence>
<dbReference type="KEGG" id="mbu:Mbur_0885"/>
<dbReference type="Pfam" id="PF13246">
    <property type="entry name" value="Cation_ATPase"/>
    <property type="match status" value="1"/>
</dbReference>
<dbReference type="Gene3D" id="2.70.150.10">
    <property type="entry name" value="Calcium-transporting ATPase, cytoplasmic transduction domain A"/>
    <property type="match status" value="1"/>
</dbReference>
<dbReference type="SFLD" id="SFLDS00003">
    <property type="entry name" value="Haloacid_Dehalogenase"/>
    <property type="match status" value="1"/>
</dbReference>
<keyword evidence="8" id="KW-1278">Translocase</keyword>
<dbReference type="RefSeq" id="WP_011498987.1">
    <property type="nucleotide sequence ID" value="NC_007955.1"/>
</dbReference>
<keyword evidence="2" id="KW-1003">Cell membrane</keyword>
<dbReference type="PRINTS" id="PR00120">
    <property type="entry name" value="HATPASE"/>
</dbReference>
<dbReference type="PROSITE" id="PS00154">
    <property type="entry name" value="ATPASE_E1_E2"/>
    <property type="match status" value="1"/>
</dbReference>
<dbReference type="STRING" id="259564.Mbur_0885"/>
<evidence type="ECO:0000256" key="10">
    <source>
        <dbReference type="ARBA" id="ARBA00023136"/>
    </source>
</evidence>
<feature type="transmembrane region" description="Helical" evidence="11">
    <location>
        <begin position="680"/>
        <end position="706"/>
    </location>
</feature>
<dbReference type="InterPro" id="IPR044492">
    <property type="entry name" value="P_typ_ATPase_HD_dom"/>
</dbReference>
<dbReference type="Pfam" id="PF00122">
    <property type="entry name" value="E1-E2_ATPase"/>
    <property type="match status" value="1"/>
</dbReference>
<proteinExistence type="predicted"/>
<dbReference type="SFLD" id="SFLDG00002">
    <property type="entry name" value="C1.7:_P-type_atpase_like"/>
    <property type="match status" value="1"/>
</dbReference>
<dbReference type="GO" id="GO:0016887">
    <property type="term" value="F:ATP hydrolysis activity"/>
    <property type="evidence" value="ECO:0007669"/>
    <property type="project" value="InterPro"/>
</dbReference>
<keyword evidence="5" id="KW-0547">Nucleotide-binding</keyword>
<evidence type="ECO:0000256" key="6">
    <source>
        <dbReference type="ARBA" id="ARBA00022840"/>
    </source>
</evidence>
<dbReference type="Gene3D" id="3.40.1110.10">
    <property type="entry name" value="Calcium-transporting ATPase, cytoplasmic domain N"/>
    <property type="match status" value="1"/>
</dbReference>
<evidence type="ECO:0000256" key="4">
    <source>
        <dbReference type="ARBA" id="ARBA00022692"/>
    </source>
</evidence>
<dbReference type="InterPro" id="IPR006068">
    <property type="entry name" value="ATPase_P-typ_cation-transptr_C"/>
</dbReference>
<evidence type="ECO:0000313" key="13">
    <source>
        <dbReference type="EMBL" id="ABE51834.1"/>
    </source>
</evidence>
<dbReference type="GO" id="GO:0005886">
    <property type="term" value="C:plasma membrane"/>
    <property type="evidence" value="ECO:0007669"/>
    <property type="project" value="UniProtKB-SubCell"/>
</dbReference>
<sequence>MSEEVKWQHISVDEALALLETDRDGLSAEEAQLRLSKFGFNEVELKKKESSIHRFVRQFASPLIYVLLIAAFVTFLLREYADMTVIIGVVLANAIIGFIQERKAENALESLAKMLVPETSILRDGQRLIVASRELVVGDIVLLETGGRVPADLRLIYKKNLRIDESMLTGESIAVEKNTDVIEARNVPIAEQKNIAFAGTLVTKGNGIGVVVATAANSEIGKISELIKKTKKLSTPLVRTIDHMGKTLAFVIVLVAMLTFAIGKLRGLDDLDLFFASVSLAVAAIPEGLPALITITLAIGIKKMASRNAIIRTMPAVESLGSATVICSDKTGTLTQNEMTVRKIYTDEGMFTVTGQGYDPKGDIELNGKKIDPFDHRALLETLKAGALCNDAYLREEGGIDGDPTEGALLVSAAKAGNFYITRVDEVPFESEKRFMATLHQDDAGNSWVYAKGSPEIISKLSSMQFNGKDFSRMEPEKVLLVAEDMASEGLRVIATAYRKLERGKTEIEETDVDELIFLGLQGMIDPPREDVKKSIFKCNNAGIRVIMITGDHIKTAHTIARQLGIRTEGALAGSDIGSMTDEELIEALRSVSVFARTSPEDKSRIVGLLKQEGEVVAVTGDGINDAPALENADIGIAMGRSGTEVAKDAADMVLADDNFSSIVNAVEEGRDVYSKIQKVILWTLPTNAAEGLAILAAVLLGFAALPLLPLHILWINTVTALGLGVPMTVEPMEKGLLNRPPRPQNEPLLLPVIKRRIITVALLMVTATFLLYLFNINNGMDVSTSQTIALNTIVFFEIFYLFNCKSINENVIGQLFSNKYMLLGISVVIGLQMFITYNPAMNVIMRTSPIRLVDWVVIILTTSSIFVLIEFEKFITKKRSKKHINK</sequence>
<dbReference type="InterPro" id="IPR023214">
    <property type="entry name" value="HAD_sf"/>
</dbReference>
<name>Q12XJ2_METBU</name>
<keyword evidence="7" id="KW-0460">Magnesium</keyword>
<feature type="transmembrane region" description="Helical" evidence="11">
    <location>
        <begin position="248"/>
        <end position="267"/>
    </location>
</feature>
<dbReference type="InterPro" id="IPR008250">
    <property type="entry name" value="ATPase_P-typ_transduc_dom_A_sf"/>
</dbReference>
<dbReference type="NCBIfam" id="TIGR01494">
    <property type="entry name" value="ATPase_P-type"/>
    <property type="match status" value="2"/>
</dbReference>
<feature type="transmembrane region" description="Helical" evidence="11">
    <location>
        <begin position="273"/>
        <end position="299"/>
    </location>
</feature>
<evidence type="ECO:0000313" key="14">
    <source>
        <dbReference type="Proteomes" id="UP000001979"/>
    </source>
</evidence>
<dbReference type="HOGENOM" id="CLU_002360_3_3_2"/>
<protein>
    <submittedName>
        <fullName evidence="13">P-type cation transporting ATPase</fullName>
    </submittedName>
</protein>
<keyword evidence="10 11" id="KW-0472">Membrane</keyword>
<dbReference type="Pfam" id="PF00689">
    <property type="entry name" value="Cation_ATPase_C"/>
    <property type="match status" value="1"/>
</dbReference>
<evidence type="ECO:0000256" key="8">
    <source>
        <dbReference type="ARBA" id="ARBA00022967"/>
    </source>
</evidence>
<dbReference type="Pfam" id="PF08282">
    <property type="entry name" value="Hydrolase_3"/>
    <property type="match status" value="1"/>
</dbReference>
<dbReference type="OrthoDB" id="8588at2157"/>
<gene>
    <name evidence="13" type="ordered locus">Mbur_0885</name>
</gene>
<dbReference type="PRINTS" id="PR00119">
    <property type="entry name" value="CATATPASE"/>
</dbReference>
<dbReference type="GeneID" id="3996883"/>
<dbReference type="SFLD" id="SFLDF00027">
    <property type="entry name" value="p-type_atpase"/>
    <property type="match status" value="1"/>
</dbReference>
<dbReference type="InterPro" id="IPR018303">
    <property type="entry name" value="ATPase_P-typ_P_site"/>
</dbReference>
<keyword evidence="6" id="KW-0067">ATP-binding</keyword>
<keyword evidence="3" id="KW-0597">Phosphoprotein</keyword>
<dbReference type="SUPFAM" id="SSF81660">
    <property type="entry name" value="Metal cation-transporting ATPase, ATP-binding domain N"/>
    <property type="match status" value="1"/>
</dbReference>
<dbReference type="FunFam" id="3.40.50.1000:FF:000193">
    <property type="entry name" value="Plasma membrane calcium-transporting ATPase 2"/>
    <property type="match status" value="1"/>
</dbReference>
<dbReference type="InterPro" id="IPR050510">
    <property type="entry name" value="Cation_transp_ATPase_P-type"/>
</dbReference>
<comment type="subcellular location">
    <subcellularLocation>
        <location evidence="1">Cell membrane</location>
        <topology evidence="1">Multi-pass membrane protein</topology>
    </subcellularLocation>
</comment>
<dbReference type="InterPro" id="IPR059000">
    <property type="entry name" value="ATPase_P-type_domA"/>
</dbReference>
<evidence type="ECO:0000256" key="11">
    <source>
        <dbReference type="SAM" id="Phobius"/>
    </source>
</evidence>
<dbReference type="InterPro" id="IPR001757">
    <property type="entry name" value="P_typ_ATPase"/>
</dbReference>
<organism evidence="13 14">
    <name type="scientific">Methanococcoides burtonii (strain DSM 6242 / NBRC 107633 / OCM 468 / ACE-M)</name>
    <dbReference type="NCBI Taxonomy" id="259564"/>
    <lineage>
        <taxon>Archaea</taxon>
        <taxon>Methanobacteriati</taxon>
        <taxon>Methanobacteriota</taxon>
        <taxon>Stenosarchaea group</taxon>
        <taxon>Methanomicrobia</taxon>
        <taxon>Methanosarcinales</taxon>
        <taxon>Methanosarcinaceae</taxon>
        <taxon>Methanococcoides</taxon>
    </lineage>
</organism>
<dbReference type="SMART" id="SM00831">
    <property type="entry name" value="Cation_ATPase_N"/>
    <property type="match status" value="1"/>
</dbReference>
<evidence type="ECO:0000256" key="2">
    <source>
        <dbReference type="ARBA" id="ARBA00022475"/>
    </source>
</evidence>